<comment type="pathway">
    <text evidence="1">Amino-acid degradation; 4-aminobutanoate degradation.</text>
</comment>
<dbReference type="Pfam" id="PF00172">
    <property type="entry name" value="Zn_clus"/>
    <property type="match status" value="1"/>
</dbReference>
<dbReference type="PANTHER" id="PTHR43353:SF7">
    <property type="entry name" value="SUCCINATE SEMIALDEHYDE DEHYDROGENASE (EUROFUNG)"/>
    <property type="match status" value="1"/>
</dbReference>
<dbReference type="PROSITE" id="PS50048">
    <property type="entry name" value="ZN2_CY6_FUNGAL_2"/>
    <property type="match status" value="1"/>
</dbReference>
<gene>
    <name evidence="6" type="ORF">AU210_008782</name>
</gene>
<evidence type="ECO:0000256" key="3">
    <source>
        <dbReference type="ARBA" id="ARBA00023002"/>
    </source>
</evidence>
<proteinExistence type="inferred from homology"/>
<dbReference type="GO" id="GO:0005737">
    <property type="term" value="C:cytoplasm"/>
    <property type="evidence" value="ECO:0007669"/>
    <property type="project" value="TreeGrafter"/>
</dbReference>
<dbReference type="SUPFAM" id="SSF57701">
    <property type="entry name" value="Zn2/Cys6 DNA-binding domain"/>
    <property type="match status" value="1"/>
</dbReference>
<organism evidence="6 7">
    <name type="scientific">Fusarium oxysporum f. sp. radicis-cucumerinum</name>
    <dbReference type="NCBI Taxonomy" id="327505"/>
    <lineage>
        <taxon>Eukaryota</taxon>
        <taxon>Fungi</taxon>
        <taxon>Dikarya</taxon>
        <taxon>Ascomycota</taxon>
        <taxon>Pezizomycotina</taxon>
        <taxon>Sordariomycetes</taxon>
        <taxon>Hypocreomycetidae</taxon>
        <taxon>Hypocreales</taxon>
        <taxon>Nectriaceae</taxon>
        <taxon>Fusarium</taxon>
        <taxon>Fusarium oxysporum species complex</taxon>
    </lineage>
</organism>
<reference evidence="6 7" key="2">
    <citation type="journal article" date="2017" name="Sci. Rep.">
        <title>A mobile pathogenicity chromosome in Fusarium oxysporum for infection of multiple cucurbit species.</title>
        <authorList>
            <person name="van Dam P."/>
            <person name="Fokkens L."/>
            <person name="Ayukawa Y."/>
            <person name="van der Gragt M."/>
            <person name="Ter Horst A."/>
            <person name="Brankovics B."/>
            <person name="Houterman P.M."/>
            <person name="Arie T."/>
            <person name="Rep M."/>
        </authorList>
    </citation>
    <scope>NUCLEOTIDE SEQUENCE [LARGE SCALE GENOMIC DNA]</scope>
    <source>
        <strain evidence="6 7">Forc016</strain>
    </source>
</reference>
<comment type="caution">
    <text evidence="6">The sequence shown here is derived from an EMBL/GenBank/DDBJ whole genome shotgun (WGS) entry which is preliminary data.</text>
</comment>
<dbReference type="SMART" id="SM00066">
    <property type="entry name" value="GAL4"/>
    <property type="match status" value="1"/>
</dbReference>
<dbReference type="Proteomes" id="UP000219602">
    <property type="component" value="Chromosome 8"/>
</dbReference>
<dbReference type="PANTHER" id="PTHR43353">
    <property type="entry name" value="SUCCINATE-SEMIALDEHYDE DEHYDROGENASE, MITOCHONDRIAL"/>
    <property type="match status" value="1"/>
</dbReference>
<dbReference type="GO" id="GO:0009450">
    <property type="term" value="P:gamma-aminobutyric acid catabolic process"/>
    <property type="evidence" value="ECO:0007669"/>
    <property type="project" value="TreeGrafter"/>
</dbReference>
<evidence type="ECO:0000313" key="7">
    <source>
        <dbReference type="Proteomes" id="UP000219602"/>
    </source>
</evidence>
<comment type="similarity">
    <text evidence="2">Belongs to the aldehyde dehydrogenase family.</text>
</comment>
<dbReference type="CDD" id="cd07103">
    <property type="entry name" value="ALDH_F5_SSADH_GabD"/>
    <property type="match status" value="1"/>
</dbReference>
<dbReference type="GO" id="GO:0008270">
    <property type="term" value="F:zinc ion binding"/>
    <property type="evidence" value="ECO:0007669"/>
    <property type="project" value="InterPro"/>
</dbReference>
<dbReference type="FunFam" id="3.40.309.10:FF:000004">
    <property type="entry name" value="Succinate-semialdehyde dehydrogenase I"/>
    <property type="match status" value="1"/>
</dbReference>
<dbReference type="InterPro" id="IPR016162">
    <property type="entry name" value="Ald_DH_N"/>
</dbReference>
<dbReference type="InterPro" id="IPR050740">
    <property type="entry name" value="Aldehyde_DH_Superfamily"/>
</dbReference>
<evidence type="ECO:0000256" key="2">
    <source>
        <dbReference type="ARBA" id="ARBA00009986"/>
    </source>
</evidence>
<dbReference type="STRING" id="327505.A0A2H3GZJ2"/>
<dbReference type="Pfam" id="PF00171">
    <property type="entry name" value="Aldedh"/>
    <property type="match status" value="1"/>
</dbReference>
<evidence type="ECO:0000256" key="1">
    <source>
        <dbReference type="ARBA" id="ARBA00005176"/>
    </source>
</evidence>
<protein>
    <recommendedName>
        <fullName evidence="5">Zn(2)-C6 fungal-type domain-containing protein</fullName>
    </recommendedName>
</protein>
<dbReference type="FunFam" id="3.40.605.10:FF:000023">
    <property type="entry name" value="Succinate-semialdehyde dehydrogenase (Eurofung)"/>
    <property type="match status" value="1"/>
</dbReference>
<dbReference type="InterPro" id="IPR015590">
    <property type="entry name" value="Aldehyde_DH_dom"/>
</dbReference>
<evidence type="ECO:0000313" key="6">
    <source>
        <dbReference type="EMBL" id="PCD32534.1"/>
    </source>
</evidence>
<dbReference type="PROSITE" id="PS00463">
    <property type="entry name" value="ZN2_CY6_FUNGAL_1"/>
    <property type="match status" value="1"/>
</dbReference>
<keyword evidence="4" id="KW-0539">Nucleus</keyword>
<dbReference type="Gene3D" id="3.40.605.10">
    <property type="entry name" value="Aldehyde Dehydrogenase, Chain A, domain 1"/>
    <property type="match status" value="1"/>
</dbReference>
<reference evidence="6 7" key="1">
    <citation type="journal article" date="2016" name="Environ. Microbiol.">
        <title>Effector profiles distinguish formae speciales of Fusarium oxysporum.</title>
        <authorList>
            <person name="van Dam P."/>
            <person name="Fokkens L."/>
            <person name="Schmidt S.M."/>
            <person name="Linmans J.H."/>
            <person name="Kistler H.C."/>
            <person name="Ma L.J."/>
            <person name="Rep M."/>
        </authorList>
    </citation>
    <scope>NUCLEOTIDE SEQUENCE [LARGE SCALE GENOMIC DNA]</scope>
    <source>
        <strain evidence="6 7">Forc016</strain>
    </source>
</reference>
<dbReference type="SUPFAM" id="SSF53720">
    <property type="entry name" value="ALDH-like"/>
    <property type="match status" value="1"/>
</dbReference>
<dbReference type="InterPro" id="IPR016163">
    <property type="entry name" value="Ald_DH_C"/>
</dbReference>
<name>A0A2H3GZJ2_FUSOX</name>
<evidence type="ECO:0000256" key="4">
    <source>
        <dbReference type="ARBA" id="ARBA00023242"/>
    </source>
</evidence>
<dbReference type="InterPro" id="IPR016161">
    <property type="entry name" value="Ald_DH/histidinol_DH"/>
</dbReference>
<accession>A0A2H3GZJ2</accession>
<dbReference type="InterPro" id="IPR001138">
    <property type="entry name" value="Zn2Cys6_DnaBD"/>
</dbReference>
<dbReference type="CDD" id="cd00067">
    <property type="entry name" value="GAL4"/>
    <property type="match status" value="1"/>
</dbReference>
<dbReference type="InterPro" id="IPR036864">
    <property type="entry name" value="Zn2-C6_fun-type_DNA-bd_sf"/>
</dbReference>
<feature type="domain" description="Zn(2)-C6 fungal-type" evidence="5">
    <location>
        <begin position="14"/>
        <end position="44"/>
    </location>
</feature>
<dbReference type="AlphaFoldDB" id="A0A2H3GZJ2"/>
<evidence type="ECO:0000259" key="5">
    <source>
        <dbReference type="PROSITE" id="PS50048"/>
    </source>
</evidence>
<dbReference type="GO" id="GO:0000981">
    <property type="term" value="F:DNA-binding transcription factor activity, RNA polymerase II-specific"/>
    <property type="evidence" value="ECO:0007669"/>
    <property type="project" value="InterPro"/>
</dbReference>
<dbReference type="GO" id="GO:0004777">
    <property type="term" value="F:succinate-semialdehyde dehydrogenase (NAD+) activity"/>
    <property type="evidence" value="ECO:0007669"/>
    <property type="project" value="TreeGrafter"/>
</dbReference>
<sequence length="843" mass="91304">MHSPSGTRPKKRLACDRCHSRKLRCSGDLDGCSRCLGDDSVCTYSPALKVGRPSKASMAGREIQQTQSICDAAFYGISDGDALTADSGISMPPSPPQLGDSCITDHTALFGSFDLTNSLGNFNATHPFLDIPMDEDPWSVATSPPVSSHDPNIDPRLCPANETTNASSPLERLSSLQQELLRTRLPPAHARGVGTQPRPAKYIEAAMRPVQETLGVVTELLHQCVKSNGDATDSVCSNWQTVLHLVLTPLSLLLSTYDQILHEIRNAVSSSVSHQDCTLFDSVDCRVAGLKLDPPLRLILLATVVDYQLKHLYHTVRAFQSKYMHSGNLGIADCMSSSTMAEVQSTIRSLLALDDSSLLHEESLLDGQWVQSQSGERFSVEDPGSGHIWAASPTNKVSDVDKYVESSHAAFQSYRHVNPRQRAKILLKWHELITNARQDIAKIVVFETGKPMAEAVGEVDYALGFAWWFAGEAERIRGSIAQPAISDRRTFVIKQPIGVCVALVPWNFPVAMIIRKVSAALAAGCTMIVKPSPETPFSVMALADLALRAGLPPGVLNVISTDNANTPSVSETLCKHPLVHKVTFTGSTSVGSIIARHCSGGLKKVTMELGGNCPFIIFDDGDLEQAVAALMILKWRTAGQACTHANRVYVQSGVYDKFAQMMLEATNKIRLGHGAESCSTMGPLTTARGVDKVKKHVQDAVSKGGNILCGGKQPENLNGYFFEPTIISGMTSDMLTTQEEIFGPVLGLYKFETEEEVVQKANDTSMGLASYFFTKDVSRTWRLLESLEAGMIGMNTGNASCAESPFGGIKMSGYGKEAGKDVAIEEYLIQKTGTLTVEDMSKL</sequence>
<keyword evidence="3" id="KW-0560">Oxidoreductase</keyword>
<dbReference type="Gene3D" id="4.10.240.10">
    <property type="entry name" value="Zn(2)-C6 fungal-type DNA-binding domain"/>
    <property type="match status" value="1"/>
</dbReference>
<dbReference type="Gene3D" id="3.40.309.10">
    <property type="entry name" value="Aldehyde Dehydrogenase, Chain A, domain 2"/>
    <property type="match status" value="1"/>
</dbReference>
<dbReference type="EMBL" id="MABQ02000006">
    <property type="protein sequence ID" value="PCD32534.1"/>
    <property type="molecule type" value="Genomic_DNA"/>
</dbReference>